<comment type="cofactor">
    <cofactor evidence="17">
        <name>Zn(2+)</name>
        <dbReference type="ChEBI" id="CHEBI:29105"/>
    </cofactor>
    <text evidence="17">Binds 1 zinc ion per subunit.</text>
</comment>
<keyword evidence="15 17" id="KW-0511">Multifunctional enzyme</keyword>
<dbReference type="InterPro" id="IPR036144">
    <property type="entry name" value="RibA-like_sf"/>
</dbReference>
<dbReference type="PANTHER" id="PTHR21327:SF18">
    <property type="entry name" value="3,4-DIHYDROXY-2-BUTANONE 4-PHOSPHATE SYNTHASE"/>
    <property type="match status" value="1"/>
</dbReference>
<protein>
    <recommendedName>
        <fullName evidence="17">Riboflavin biosynthesis protein RibBA</fullName>
    </recommendedName>
    <domain>
        <recommendedName>
            <fullName evidence="17">3,4-dihydroxy-2-butanone 4-phosphate synthase</fullName>
            <shortName evidence="17">DHBP synthase</shortName>
            <ecNumber evidence="17">4.1.99.12</ecNumber>
        </recommendedName>
    </domain>
    <domain>
        <recommendedName>
            <fullName evidence="17">GTP cyclohydrolase-2</fullName>
            <ecNumber evidence="17">3.5.4.25</ecNumber>
        </recommendedName>
        <alternativeName>
            <fullName evidence="17">GTP cyclohydrolase II</fullName>
        </alternativeName>
    </domain>
</protein>
<evidence type="ECO:0000256" key="8">
    <source>
        <dbReference type="ARBA" id="ARBA00022741"/>
    </source>
</evidence>
<evidence type="ECO:0000256" key="10">
    <source>
        <dbReference type="ARBA" id="ARBA00022833"/>
    </source>
</evidence>
<evidence type="ECO:0000256" key="7">
    <source>
        <dbReference type="ARBA" id="ARBA00022723"/>
    </source>
</evidence>
<feature type="binding site" evidence="17">
    <location>
        <begin position="309"/>
        <end position="311"/>
    </location>
    <ligand>
        <name>GTP</name>
        <dbReference type="ChEBI" id="CHEBI:37565"/>
    </ligand>
</feature>
<dbReference type="InterPro" id="IPR000926">
    <property type="entry name" value="RibA"/>
</dbReference>
<accession>A0ABP3S2A7</accession>
<dbReference type="Gene3D" id="3.40.50.10990">
    <property type="entry name" value="GTP cyclohydrolase II"/>
    <property type="match status" value="1"/>
</dbReference>
<feature type="binding site" evidence="17">
    <location>
        <begin position="37"/>
        <end position="38"/>
    </location>
    <ligand>
        <name>D-ribulose 5-phosphate</name>
        <dbReference type="ChEBI" id="CHEBI:58121"/>
    </ligand>
</feature>
<comment type="pathway">
    <text evidence="3 17">Cofactor biosynthesis; riboflavin biosynthesis; 5-amino-6-(D-ribitylamino)uracil from GTP: step 1/4.</text>
</comment>
<dbReference type="HAMAP" id="MF_01283">
    <property type="entry name" value="RibBA"/>
    <property type="match status" value="1"/>
</dbReference>
<feature type="binding site" evidence="17">
    <location>
        <position position="283"/>
    </location>
    <ligand>
        <name>Zn(2+)</name>
        <dbReference type="ChEBI" id="CHEBI:29105"/>
        <note>catalytic</note>
    </ligand>
</feature>
<comment type="catalytic activity">
    <reaction evidence="16 17">
        <text>GTP + 4 H2O = 2,5-diamino-6-hydroxy-4-(5-phosphoribosylamino)-pyrimidine + formate + 2 phosphate + 3 H(+)</text>
        <dbReference type="Rhea" id="RHEA:23704"/>
        <dbReference type="ChEBI" id="CHEBI:15377"/>
        <dbReference type="ChEBI" id="CHEBI:15378"/>
        <dbReference type="ChEBI" id="CHEBI:15740"/>
        <dbReference type="ChEBI" id="CHEBI:37565"/>
        <dbReference type="ChEBI" id="CHEBI:43474"/>
        <dbReference type="ChEBI" id="CHEBI:58614"/>
        <dbReference type="EC" id="3.5.4.25"/>
    </reaction>
</comment>
<feature type="binding site" evidence="17">
    <location>
        <position position="38"/>
    </location>
    <ligand>
        <name>Mg(2+)</name>
        <dbReference type="ChEBI" id="CHEBI:18420"/>
        <label>1</label>
    </ligand>
</feature>
<keyword evidence="7 17" id="KW-0479">Metal-binding</keyword>
<evidence type="ECO:0000256" key="11">
    <source>
        <dbReference type="ARBA" id="ARBA00022842"/>
    </source>
</evidence>
<keyword evidence="12 17" id="KW-0342">GTP-binding</keyword>
<feature type="binding site" evidence="17">
    <location>
        <position position="366"/>
    </location>
    <ligand>
        <name>GTP</name>
        <dbReference type="ChEBI" id="CHEBI:37565"/>
    </ligand>
</feature>
<feature type="domain" description="GTP cyclohydrolase II" evidence="18">
    <location>
        <begin position="220"/>
        <end position="386"/>
    </location>
</feature>
<dbReference type="EC" id="4.1.99.12" evidence="17"/>
<evidence type="ECO:0000259" key="18">
    <source>
        <dbReference type="Pfam" id="PF00925"/>
    </source>
</evidence>
<feature type="site" description="Essential for DHBP synthase activity" evidence="17">
    <location>
        <position position="173"/>
    </location>
</feature>
<dbReference type="Gene3D" id="3.90.870.10">
    <property type="entry name" value="DHBP synthase"/>
    <property type="match status" value="1"/>
</dbReference>
<feature type="binding site" evidence="17">
    <location>
        <position position="173"/>
    </location>
    <ligand>
        <name>D-ribulose 5-phosphate</name>
        <dbReference type="ChEBI" id="CHEBI:58121"/>
    </ligand>
</feature>
<feature type="binding site" evidence="17">
    <location>
        <position position="38"/>
    </location>
    <ligand>
        <name>Mg(2+)</name>
        <dbReference type="ChEBI" id="CHEBI:18420"/>
        <label>2</label>
    </ligand>
</feature>
<proteinExistence type="inferred from homology"/>
<comment type="function">
    <text evidence="2 17">Catalyzes the conversion of D-ribulose 5-phosphate to formate and 3,4-dihydroxy-2-butanone 4-phosphate.</text>
</comment>
<keyword evidence="14 17" id="KW-0456">Lyase</keyword>
<comment type="similarity">
    <text evidence="17">In the C-terminal section; belongs to the GTP cyclohydrolase II family.</text>
</comment>
<name>A0ABP3S2A7_9ACTN</name>
<dbReference type="NCBIfam" id="NF001591">
    <property type="entry name" value="PRK00393.1"/>
    <property type="match status" value="1"/>
</dbReference>
<keyword evidence="6 17" id="KW-0686">Riboflavin biosynthesis</keyword>
<dbReference type="Pfam" id="PF00925">
    <property type="entry name" value="GTP_cyclohydro2"/>
    <property type="match status" value="1"/>
</dbReference>
<dbReference type="EMBL" id="BAAAHE010000023">
    <property type="protein sequence ID" value="GAA0623693.1"/>
    <property type="molecule type" value="Genomic_DNA"/>
</dbReference>
<evidence type="ECO:0000256" key="4">
    <source>
        <dbReference type="ARBA" id="ARBA00004904"/>
    </source>
</evidence>
<comment type="catalytic activity">
    <reaction evidence="1 17">
        <text>D-ribulose 5-phosphate = (2S)-2-hydroxy-3-oxobutyl phosphate + formate + H(+)</text>
        <dbReference type="Rhea" id="RHEA:18457"/>
        <dbReference type="ChEBI" id="CHEBI:15378"/>
        <dbReference type="ChEBI" id="CHEBI:15740"/>
        <dbReference type="ChEBI" id="CHEBI:58121"/>
        <dbReference type="ChEBI" id="CHEBI:58830"/>
        <dbReference type="EC" id="4.1.99.12"/>
    </reaction>
</comment>
<keyword evidence="8 17" id="KW-0547">Nucleotide-binding</keyword>
<keyword evidence="9 17" id="KW-0378">Hydrolase</keyword>
<evidence type="ECO:0000256" key="16">
    <source>
        <dbReference type="ARBA" id="ARBA00049295"/>
    </source>
</evidence>
<comment type="cofactor">
    <cofactor evidence="17">
        <name>Mg(2+)</name>
        <dbReference type="ChEBI" id="CHEBI:18420"/>
    </cofactor>
    <cofactor evidence="17">
        <name>Mn(2+)</name>
        <dbReference type="ChEBI" id="CHEBI:29035"/>
    </cofactor>
    <text evidence="17">Binds 2 divalent metal cations per subunit. Magnesium or manganese.</text>
</comment>
<dbReference type="HAMAP" id="MF_00179">
    <property type="entry name" value="RibA"/>
    <property type="match status" value="1"/>
</dbReference>
<evidence type="ECO:0000313" key="19">
    <source>
        <dbReference type="EMBL" id="GAA0623693.1"/>
    </source>
</evidence>
<feature type="active site" description="Proton acceptor; for GTP cyclohydrolase activity" evidence="17">
    <location>
        <position position="343"/>
    </location>
</feature>
<evidence type="ECO:0000256" key="2">
    <source>
        <dbReference type="ARBA" id="ARBA00002284"/>
    </source>
</evidence>
<evidence type="ECO:0000313" key="20">
    <source>
        <dbReference type="Proteomes" id="UP001500957"/>
    </source>
</evidence>
<feature type="region of interest" description="DHBP synthase" evidence="17">
    <location>
        <begin position="1"/>
        <end position="210"/>
    </location>
</feature>
<feature type="binding site" evidence="17">
    <location>
        <position position="42"/>
    </location>
    <ligand>
        <name>D-ribulose 5-phosphate</name>
        <dbReference type="ChEBI" id="CHEBI:58121"/>
    </ligand>
</feature>
<reference evidence="20" key="1">
    <citation type="journal article" date="2019" name="Int. J. Syst. Evol. Microbiol.">
        <title>The Global Catalogue of Microorganisms (GCM) 10K type strain sequencing project: providing services to taxonomists for standard genome sequencing and annotation.</title>
        <authorList>
            <consortium name="The Broad Institute Genomics Platform"/>
            <consortium name="The Broad Institute Genome Sequencing Center for Infectious Disease"/>
            <person name="Wu L."/>
            <person name="Ma J."/>
        </authorList>
    </citation>
    <scope>NUCLEOTIDE SEQUENCE [LARGE SCALE GENOMIC DNA]</scope>
    <source>
        <strain evidence="20">JCM 10671</strain>
    </source>
</reference>
<feature type="binding site" evidence="17">
    <location>
        <position position="331"/>
    </location>
    <ligand>
        <name>GTP</name>
        <dbReference type="ChEBI" id="CHEBI:37565"/>
    </ligand>
</feature>
<evidence type="ECO:0000256" key="12">
    <source>
        <dbReference type="ARBA" id="ARBA00023134"/>
    </source>
</evidence>
<feature type="binding site" evidence="17">
    <location>
        <begin position="149"/>
        <end position="153"/>
    </location>
    <ligand>
        <name>D-ribulose 5-phosphate</name>
        <dbReference type="ChEBI" id="CHEBI:58121"/>
    </ligand>
</feature>
<comment type="function">
    <text evidence="17">Catalyzes the conversion of GTP to 2,5-diamino-6-ribosylamino-4(3H)-pyrimidinone 5'-phosphate (DARP), formate and pyrophosphate.</text>
</comment>
<evidence type="ECO:0000256" key="3">
    <source>
        <dbReference type="ARBA" id="ARBA00004853"/>
    </source>
</evidence>
<evidence type="ECO:0000256" key="13">
    <source>
        <dbReference type="ARBA" id="ARBA00023211"/>
    </source>
</evidence>
<keyword evidence="20" id="KW-1185">Reference proteome</keyword>
<feature type="binding site" evidence="17">
    <location>
        <position position="270"/>
    </location>
    <ligand>
        <name>Zn(2+)</name>
        <dbReference type="ChEBI" id="CHEBI:29105"/>
        <note>catalytic</note>
    </ligand>
</feature>
<dbReference type="EC" id="3.5.4.25" evidence="17"/>
<dbReference type="NCBIfam" id="TIGR00505">
    <property type="entry name" value="ribA"/>
    <property type="match status" value="1"/>
</dbReference>
<feature type="binding site" evidence="17">
    <location>
        <position position="152"/>
    </location>
    <ligand>
        <name>Mg(2+)</name>
        <dbReference type="ChEBI" id="CHEBI:18420"/>
        <label>2</label>
    </ligand>
</feature>
<evidence type="ECO:0000256" key="1">
    <source>
        <dbReference type="ARBA" id="ARBA00000141"/>
    </source>
</evidence>
<evidence type="ECO:0000256" key="17">
    <source>
        <dbReference type="HAMAP-Rule" id="MF_01283"/>
    </source>
</evidence>
<dbReference type="Proteomes" id="UP001500957">
    <property type="component" value="Unassembled WGS sequence"/>
</dbReference>
<evidence type="ECO:0000256" key="6">
    <source>
        <dbReference type="ARBA" id="ARBA00022619"/>
    </source>
</evidence>
<dbReference type="PIRSF" id="PIRSF001259">
    <property type="entry name" value="RibA"/>
    <property type="match status" value="1"/>
</dbReference>
<evidence type="ECO:0000256" key="15">
    <source>
        <dbReference type="ARBA" id="ARBA00023268"/>
    </source>
</evidence>
<comment type="similarity">
    <text evidence="5 17">In the N-terminal section; belongs to the DHBP synthase family.</text>
</comment>
<evidence type="ECO:0000256" key="5">
    <source>
        <dbReference type="ARBA" id="ARBA00005520"/>
    </source>
</evidence>
<dbReference type="SUPFAM" id="SSF55821">
    <property type="entry name" value="YrdC/RibB"/>
    <property type="match status" value="1"/>
</dbReference>
<dbReference type="InterPro" id="IPR000422">
    <property type="entry name" value="DHBP_synthase_RibB"/>
</dbReference>
<dbReference type="InterPro" id="IPR016299">
    <property type="entry name" value="Riboflavin_synth_RibBA"/>
</dbReference>
<gene>
    <name evidence="17" type="primary">ribBA</name>
    <name evidence="19" type="ORF">GCM10009547_28470</name>
</gene>
<sequence>MVATTAQGADGCPSAIRQAVAVLAQGGMVVVADEHDRENEADLIMAASAITVEQMTFFLRHGSGIVCTPMADRRADELDLPLMVAASTDNHGTAFTVTVDHIGTGTGISAADRVRTVRALADPATSPAELRRPGHIFPLRARPGGVLKRAGHTEAAVDLLALAGAGEVAVITELVGDDGVPMAGVQAREFAERHGLTFVHVDDLVRERRRNAGLIARTGRAQLPVGGNRFVATTYRSAADGIEHIALTLGDLAVADADPRGALVRVHSECLTGDVFGSGRCDCGEQLQQALDLIAAEGAGVVIYLRGHEGRGIGLGHKLQAYALQERGYDTLDANIALGLPVDSREYGIGAAMLADLGVHRIRLISNNPQKYGGLAGFDLELVDRVSTRPVVTADNIRYLRTKRDRMGHSLDLGTDPTCSRPTAH</sequence>
<comment type="pathway">
    <text evidence="4 17">Cofactor biosynthesis; riboflavin biosynthesis; 2-hydroxy-3-oxobutyl phosphate from D-ribulose 5-phosphate: step 1/1.</text>
</comment>
<keyword evidence="10 17" id="KW-0862">Zinc</keyword>
<organism evidence="19 20">
    <name type="scientific">Sporichthya brevicatena</name>
    <dbReference type="NCBI Taxonomy" id="171442"/>
    <lineage>
        <taxon>Bacteria</taxon>
        <taxon>Bacillati</taxon>
        <taxon>Actinomycetota</taxon>
        <taxon>Actinomycetes</taxon>
        <taxon>Sporichthyales</taxon>
        <taxon>Sporichthyaceae</taxon>
        <taxon>Sporichthya</taxon>
    </lineage>
</organism>
<evidence type="ECO:0000256" key="9">
    <source>
        <dbReference type="ARBA" id="ARBA00022801"/>
    </source>
</evidence>
<feature type="binding site" evidence="17">
    <location>
        <position position="281"/>
    </location>
    <ligand>
        <name>Zn(2+)</name>
        <dbReference type="ChEBI" id="CHEBI:29105"/>
        <note>catalytic</note>
    </ligand>
</feature>
<dbReference type="InterPro" id="IPR032677">
    <property type="entry name" value="GTP_cyclohydro_II"/>
</dbReference>
<dbReference type="PANTHER" id="PTHR21327">
    <property type="entry name" value="GTP CYCLOHYDROLASE II-RELATED"/>
    <property type="match status" value="1"/>
</dbReference>
<feature type="binding site" evidence="17">
    <location>
        <begin position="265"/>
        <end position="269"/>
    </location>
    <ligand>
        <name>GTP</name>
        <dbReference type="ChEBI" id="CHEBI:37565"/>
    </ligand>
</feature>
<keyword evidence="13 17" id="KW-0464">Manganese</keyword>
<feature type="site" description="Essential for DHBP synthase activity" evidence="17">
    <location>
        <position position="135"/>
    </location>
</feature>
<comment type="caution">
    <text evidence="19">The sequence shown here is derived from an EMBL/GenBank/DDBJ whole genome shotgun (WGS) entry which is preliminary data.</text>
</comment>
<feature type="region of interest" description="GTP cyclohydrolase II" evidence="17">
    <location>
        <begin position="211"/>
        <end position="425"/>
    </location>
</feature>
<dbReference type="SUPFAM" id="SSF142695">
    <property type="entry name" value="RibA-like"/>
    <property type="match status" value="1"/>
</dbReference>
<feature type="binding site" evidence="17">
    <location>
        <position position="286"/>
    </location>
    <ligand>
        <name>GTP</name>
        <dbReference type="ChEBI" id="CHEBI:37565"/>
    </ligand>
</feature>
<dbReference type="NCBIfam" id="TIGR00506">
    <property type="entry name" value="ribB"/>
    <property type="match status" value="1"/>
</dbReference>
<keyword evidence="11 17" id="KW-0460">Magnesium</keyword>
<feature type="active site" description="Nucleophile; for GTP cyclohydrolase activity" evidence="17">
    <location>
        <position position="345"/>
    </location>
</feature>
<dbReference type="CDD" id="cd00641">
    <property type="entry name" value="GTP_cyclohydro2"/>
    <property type="match status" value="1"/>
</dbReference>
<dbReference type="Pfam" id="PF00926">
    <property type="entry name" value="DHBP_synthase"/>
    <property type="match status" value="1"/>
</dbReference>
<feature type="binding site" evidence="17">
    <location>
        <position position="371"/>
    </location>
    <ligand>
        <name>GTP</name>
        <dbReference type="ChEBI" id="CHEBI:37565"/>
    </ligand>
</feature>
<evidence type="ECO:0000256" key="14">
    <source>
        <dbReference type="ARBA" id="ARBA00023239"/>
    </source>
</evidence>
<dbReference type="InterPro" id="IPR017945">
    <property type="entry name" value="DHBP_synth_RibB-like_a/b_dom"/>
</dbReference>